<dbReference type="HAMAP" id="MF_03208">
    <property type="entry name" value="PS_decarb_PSD_B_type1_euk"/>
    <property type="match status" value="1"/>
</dbReference>
<evidence type="ECO:0000256" key="2">
    <source>
        <dbReference type="ARBA" id="ARBA00022516"/>
    </source>
</evidence>
<proteinExistence type="inferred from homology"/>
<comment type="subcellular location">
    <molecule>Phosphatidylserine decarboxylase alpha chain</molecule>
    <subcellularLocation>
        <location evidence="13">Mitochondrion inner membrane</location>
        <topology evidence="13">Peripheral membrane protein</topology>
        <orientation evidence="13">Intermembrane side</orientation>
    </subcellularLocation>
    <text evidence="13">Anchored to the mitochondrial inner membrane through its interaction with the integral membrane beta chain.</text>
</comment>
<feature type="chain" id="PRO_5044931840" description="Phosphatidylserine decarboxylase beta chain" evidence="13">
    <location>
        <begin position="1"/>
        <end position="356"/>
    </location>
</feature>
<keyword evidence="3 13" id="KW-0812">Transmembrane</keyword>
<comment type="subunit">
    <text evidence="13">Heterodimer of a large membrane-associated beta subunit and a small pyruvoyl-containing alpha subunit.</text>
</comment>
<dbReference type="InterPro" id="IPR033177">
    <property type="entry name" value="PSD-B"/>
</dbReference>
<comment type="cofactor">
    <cofactor evidence="13">
        <name>pyruvate</name>
        <dbReference type="ChEBI" id="CHEBI:15361"/>
    </cofactor>
    <text evidence="13">Binds 1 pyruvoyl group covalently per subunit.</text>
</comment>
<feature type="topological domain" description="Mitochondrial matrix" evidence="13">
    <location>
        <begin position="1"/>
        <end position="10"/>
    </location>
</feature>
<feature type="active site" description="Charge relay system; for autoendoproteolytic cleavage activity" evidence="13">
    <location>
        <position position="357"/>
    </location>
</feature>
<keyword evidence="2 13" id="KW-0444">Lipid biosynthesis</keyword>
<comment type="similarity">
    <text evidence="13">Belongs to the phosphatidylserine decarboxylase family. PSD-B subfamily. Eukaryotic type I sub-subfamily.</text>
</comment>
<gene>
    <name evidence="14" type="ORF">LAZ67_15001999</name>
</gene>
<keyword evidence="4 13" id="KW-0210">Decarboxylase</keyword>
<feature type="site" description="Cleavage (non-hydrolytic); by autocatalysis" evidence="13">
    <location>
        <begin position="356"/>
        <end position="357"/>
    </location>
</feature>
<evidence type="ECO:0000256" key="6">
    <source>
        <dbReference type="ARBA" id="ARBA00023098"/>
    </source>
</evidence>
<evidence type="ECO:0000256" key="5">
    <source>
        <dbReference type="ARBA" id="ARBA00022989"/>
    </source>
</evidence>
<feature type="chain" id="PRO_5044931839" description="Phosphatidylserine decarboxylase alpha chain" evidence="13">
    <location>
        <begin position="357"/>
        <end position="401"/>
    </location>
</feature>
<keyword evidence="5 13" id="KW-1133">Transmembrane helix</keyword>
<evidence type="ECO:0000256" key="8">
    <source>
        <dbReference type="ARBA" id="ARBA00023209"/>
    </source>
</evidence>
<keyword evidence="8 13" id="KW-0594">Phospholipid biosynthesis</keyword>
<evidence type="ECO:0000256" key="7">
    <source>
        <dbReference type="ARBA" id="ARBA00023136"/>
    </source>
</evidence>
<dbReference type="Pfam" id="PF02666">
    <property type="entry name" value="PS_Dcarbxylase"/>
    <property type="match status" value="2"/>
</dbReference>
<keyword evidence="13" id="KW-0999">Mitochondrion inner membrane</keyword>
<keyword evidence="10 13" id="KW-1208">Phospholipid metabolism</keyword>
<feature type="active site" description="Charge relay system; for autoendoproteolytic cleavage activity" evidence="13">
    <location>
        <position position="248"/>
    </location>
</feature>
<name>A0ABY6LBB0_9ARAC</name>
<keyword evidence="7 13" id="KW-0472">Membrane</keyword>
<keyword evidence="6 13" id="KW-0443">Lipid metabolism</keyword>
<feature type="modified residue" description="Pyruvic acid (Ser); by autocatalysis" evidence="13">
    <location>
        <position position="357"/>
    </location>
</feature>
<evidence type="ECO:0000256" key="13">
    <source>
        <dbReference type="HAMAP-Rule" id="MF_03208"/>
    </source>
</evidence>
<evidence type="ECO:0000256" key="9">
    <source>
        <dbReference type="ARBA" id="ARBA00023239"/>
    </source>
</evidence>
<evidence type="ECO:0000256" key="10">
    <source>
        <dbReference type="ARBA" id="ARBA00023264"/>
    </source>
</evidence>
<comment type="subcellular location">
    <molecule>Phosphatidylserine decarboxylase beta chain</molecule>
    <subcellularLocation>
        <location evidence="13">Mitochondrion inner membrane</location>
        <topology evidence="13">Single-pass membrane protein</topology>
        <orientation evidence="13">Intermembrane side</orientation>
    </subcellularLocation>
</comment>
<keyword evidence="9 13" id="KW-0456">Lyase</keyword>
<evidence type="ECO:0000256" key="11">
    <source>
        <dbReference type="ARBA" id="ARBA00023317"/>
    </source>
</evidence>
<keyword evidence="13" id="KW-0496">Mitochondrion</keyword>
<dbReference type="PANTHER" id="PTHR10067">
    <property type="entry name" value="PHOSPHATIDYLSERINE DECARBOXYLASE"/>
    <property type="match status" value="1"/>
</dbReference>
<keyword evidence="15" id="KW-1185">Reference proteome</keyword>
<dbReference type="Proteomes" id="UP001235939">
    <property type="component" value="Chromosome 15"/>
</dbReference>
<evidence type="ECO:0000256" key="3">
    <source>
        <dbReference type="ARBA" id="ARBA00022692"/>
    </source>
</evidence>
<evidence type="ECO:0000256" key="4">
    <source>
        <dbReference type="ARBA" id="ARBA00022793"/>
    </source>
</evidence>
<evidence type="ECO:0000313" key="14">
    <source>
        <dbReference type="EMBL" id="UYV77707.1"/>
    </source>
</evidence>
<dbReference type="EC" id="4.1.1.65" evidence="13"/>
<feature type="topological domain" description="Mitochondrial intermembrane" evidence="13">
    <location>
        <begin position="30"/>
        <end position="401"/>
    </location>
</feature>
<dbReference type="EMBL" id="CP092877">
    <property type="protein sequence ID" value="UYV77707.1"/>
    <property type="molecule type" value="Genomic_DNA"/>
</dbReference>
<keyword evidence="13" id="KW-0865">Zymogen</keyword>
<accession>A0ABY6LBB0</accession>
<feature type="active site" description="Schiff-base intermediate with substrate; via pyruvic acid; for decarboxylase activity" evidence="13">
    <location>
        <position position="357"/>
    </location>
</feature>
<protein>
    <recommendedName>
        <fullName evidence="13">Phosphatidylserine decarboxylase proenzyme, mitochondrial</fullName>
        <ecNumber evidence="13">4.1.1.65</ecNumber>
    </recommendedName>
    <component>
        <recommendedName>
            <fullName evidence="13">Phosphatidylserine decarboxylase beta chain</fullName>
        </recommendedName>
    </component>
    <component>
        <recommendedName>
            <fullName evidence="13">Phosphatidylserine decarboxylase alpha chain</fullName>
        </recommendedName>
    </component>
</protein>
<dbReference type="PANTHER" id="PTHR10067:SF6">
    <property type="entry name" value="PHOSPHATIDYLSERINE DECARBOXYLASE PROENZYME, MITOCHONDRIAL"/>
    <property type="match status" value="1"/>
</dbReference>
<organism evidence="14 15">
    <name type="scientific">Cordylochernes scorpioides</name>
    <dbReference type="NCBI Taxonomy" id="51811"/>
    <lineage>
        <taxon>Eukaryota</taxon>
        <taxon>Metazoa</taxon>
        <taxon>Ecdysozoa</taxon>
        <taxon>Arthropoda</taxon>
        <taxon>Chelicerata</taxon>
        <taxon>Arachnida</taxon>
        <taxon>Pseudoscorpiones</taxon>
        <taxon>Cheliferoidea</taxon>
        <taxon>Chernetidae</taxon>
        <taxon>Cordylochernes</taxon>
    </lineage>
</organism>
<comment type="pathway">
    <text evidence="1">Lipid metabolism.</text>
</comment>
<dbReference type="NCBIfam" id="TIGR00163">
    <property type="entry name" value="PS_decarb"/>
    <property type="match status" value="1"/>
</dbReference>
<evidence type="ECO:0000256" key="12">
    <source>
        <dbReference type="ARBA" id="ARBA00045136"/>
    </source>
</evidence>
<evidence type="ECO:0000256" key="1">
    <source>
        <dbReference type="ARBA" id="ARBA00005189"/>
    </source>
</evidence>
<feature type="active site" description="Charge relay system; for autoendoproteolytic cleavage activity" evidence="13">
    <location>
        <position position="121"/>
    </location>
</feature>
<sequence>MDLRNYSSYELKKMELQIHVVQAMIIMVNHSGVVCEQVSAYKALPLNAVSRLWGRIHNVELPLWLRKPILRLYVNYYACNLSEAKDPDLAHYPNLGEFFRRPLREDARSIHPGPCLVSPADGEVLHMGMVESNHVEQVKGLKYPLYAFLGPNTWNNETSSLETPTPKTIALTYQYTTDKPSIPLNVTIAIVYTLEKQAAVNMVGLLFQEQEGESDQQLTDYHQSLLLKGGSLYHCVIYLAPGDYHRFHSPVDWTVTARRHFPGALLSVCRGIASWVPGLFHINERVVYTGEWSHGFFAMAPVGATNVGSIKVYFDEDLKTNKKKASRKKTSKKFADATFDNVIMKKGEAFGEFNLGSTIVLVFEAPPGSRFDITAGQKIKYGQKIFAEKSTEEDSCHLNTA</sequence>
<keyword evidence="11 13" id="KW-0670">Pyruvate</keyword>
<reference evidence="14 15" key="1">
    <citation type="submission" date="2022-01" db="EMBL/GenBank/DDBJ databases">
        <title>A chromosomal length assembly of Cordylochernes scorpioides.</title>
        <authorList>
            <person name="Zeh D."/>
            <person name="Zeh J."/>
        </authorList>
    </citation>
    <scope>NUCLEOTIDE SEQUENCE [LARGE SCALE GENOMIC DNA]</scope>
    <source>
        <strain evidence="14">IN4F17</strain>
        <tissue evidence="14">Whole Body</tissue>
    </source>
</reference>
<dbReference type="InterPro" id="IPR033661">
    <property type="entry name" value="PSD_type1_euk"/>
</dbReference>
<comment type="pathway">
    <text evidence="13">Phospholipid metabolism; phosphatidylethanolamine biosynthesis; phosphatidylethanolamine from CDP-diacylglycerol: step 2/2.</text>
</comment>
<comment type="PTM">
    <text evidence="13">Is synthesized initially as an inactive proenzyme. Formation of the active enzyme involves a self-maturation process in which the active site pyruvoyl group is generated from an internal serine residue via an autocatalytic post-translational modification. Two non-identical subunits are generated from the proenzyme in this reaction, and the pyruvate is formed at the N-terminus of the alpha chain, which is derived from the carboxyl end of the proenzyme. The autoendoproteolytic cleavage occurs by a canonical serine protease mechanism, in which the side chain hydroxyl group of the serine supplies its oxygen atom to form the C-terminus of the beta chain, while the remainder of the serine residue undergoes an oxidative deamination to produce ammonia and the pyruvoyl prosthetic group on the alpha chain. During this reaction, the Ser that is part of the protease active site of the proenzyme becomes the pyruvoyl prosthetic group, which constitutes an essential element of the active site of the mature decarboxylase.</text>
</comment>
<comment type="function">
    <text evidence="12">Catalyzes the formation of phosphatidylethanolamine (PtdEtn) from phosphatidylserine (PtdSer). Plays a central role in phospholipid metabolism and in the interorganelle trafficking of phosphatidylserine. May be involved in lipid droplet biogenesis at the endoplasmic reticulum membrane.</text>
</comment>
<evidence type="ECO:0000313" key="15">
    <source>
        <dbReference type="Proteomes" id="UP001235939"/>
    </source>
</evidence>
<dbReference type="InterPro" id="IPR003817">
    <property type="entry name" value="PS_Dcarbxylase"/>
</dbReference>
<comment type="catalytic activity">
    <reaction evidence="13">
        <text>a 1,2-diacyl-sn-glycero-3-phospho-L-serine + H(+) = a 1,2-diacyl-sn-glycero-3-phosphoethanolamine + CO2</text>
        <dbReference type="Rhea" id="RHEA:20828"/>
        <dbReference type="ChEBI" id="CHEBI:15378"/>
        <dbReference type="ChEBI" id="CHEBI:16526"/>
        <dbReference type="ChEBI" id="CHEBI:57262"/>
        <dbReference type="ChEBI" id="CHEBI:64612"/>
        <dbReference type="EC" id="4.1.1.65"/>
    </reaction>
</comment>